<feature type="domain" description="Exonuclease" evidence="8">
    <location>
        <begin position="135"/>
        <end position="302"/>
    </location>
</feature>
<keyword evidence="3" id="KW-0235">DNA replication</keyword>
<dbReference type="RefSeq" id="WP_045806628.1">
    <property type="nucleotide sequence ID" value="NZ_JZCR01000006.1"/>
</dbReference>
<dbReference type="Pfam" id="PF00929">
    <property type="entry name" value="RNase_T"/>
    <property type="match status" value="1"/>
</dbReference>
<evidence type="ECO:0000256" key="1">
    <source>
        <dbReference type="ARBA" id="ARBA00022679"/>
    </source>
</evidence>
<dbReference type="Gene3D" id="3.30.420.10">
    <property type="entry name" value="Ribonuclease H-like superfamily/Ribonuclease H"/>
    <property type="match status" value="1"/>
</dbReference>
<evidence type="ECO:0000256" key="3">
    <source>
        <dbReference type="ARBA" id="ARBA00022705"/>
    </source>
</evidence>
<evidence type="ECO:0000256" key="6">
    <source>
        <dbReference type="ARBA" id="ARBA00022932"/>
    </source>
</evidence>
<dbReference type="OrthoDB" id="9776650at2"/>
<evidence type="ECO:0000256" key="2">
    <source>
        <dbReference type="ARBA" id="ARBA00022695"/>
    </source>
</evidence>
<dbReference type="PANTHER" id="PTHR30231:SF41">
    <property type="entry name" value="DNA POLYMERASE III SUBUNIT EPSILON"/>
    <property type="match status" value="1"/>
</dbReference>
<dbReference type="Pfam" id="PF09707">
    <property type="entry name" value="Cas_Cas2CT1978"/>
    <property type="match status" value="1"/>
</dbReference>
<keyword evidence="1" id="KW-0808">Transferase</keyword>
<keyword evidence="5 9" id="KW-0378">Hydrolase</keyword>
<keyword evidence="2" id="KW-0548">Nucleotidyltransferase</keyword>
<dbReference type="InterPro" id="IPR013520">
    <property type="entry name" value="Ribonucl_H"/>
</dbReference>
<dbReference type="Gene3D" id="3.30.70.240">
    <property type="match status" value="1"/>
</dbReference>
<evidence type="ECO:0000256" key="5">
    <source>
        <dbReference type="ARBA" id="ARBA00022839"/>
    </source>
</evidence>
<dbReference type="InterPro" id="IPR036397">
    <property type="entry name" value="RNaseH_sf"/>
</dbReference>
<dbReference type="NCBIfam" id="TIGR01873">
    <property type="entry name" value="cas_CT1978"/>
    <property type="match status" value="1"/>
</dbReference>
<dbReference type="STRING" id="216463.VC81_02755"/>
<dbReference type="PANTHER" id="PTHR30231">
    <property type="entry name" value="DNA POLYMERASE III SUBUNIT EPSILON"/>
    <property type="match status" value="1"/>
</dbReference>
<dbReference type="GO" id="GO:0005829">
    <property type="term" value="C:cytosol"/>
    <property type="evidence" value="ECO:0007669"/>
    <property type="project" value="TreeGrafter"/>
</dbReference>
<dbReference type="CDD" id="cd06127">
    <property type="entry name" value="DEDDh"/>
    <property type="match status" value="1"/>
</dbReference>
<reference evidence="9 10" key="1">
    <citation type="submission" date="2015-03" db="EMBL/GenBank/DDBJ databases">
        <authorList>
            <person name="Zheng J."/>
            <person name="Ganezle M."/>
        </authorList>
    </citation>
    <scope>NUCLEOTIDE SEQUENCE [LARGE SCALE GENOMIC DNA]</scope>
    <source>
        <strain evidence="9 10">LP38</strain>
    </source>
</reference>
<name>A0A0F3RX93_9LACO</name>
<gene>
    <name evidence="9" type="ORF">VC81_02755</name>
</gene>
<protein>
    <recommendedName>
        <fullName evidence="7">DNA polymerase III polC-type</fullName>
    </recommendedName>
</protein>
<evidence type="ECO:0000256" key="7">
    <source>
        <dbReference type="ARBA" id="ARBA00070925"/>
    </source>
</evidence>
<dbReference type="GO" id="GO:0045004">
    <property type="term" value="P:DNA replication proofreading"/>
    <property type="evidence" value="ECO:0007669"/>
    <property type="project" value="TreeGrafter"/>
</dbReference>
<dbReference type="AlphaFoldDB" id="A0A0F3RX93"/>
<evidence type="ECO:0000313" key="9">
    <source>
        <dbReference type="EMBL" id="KJW13402.1"/>
    </source>
</evidence>
<dbReference type="GO" id="GO:0003887">
    <property type="term" value="F:DNA-directed DNA polymerase activity"/>
    <property type="evidence" value="ECO:0007669"/>
    <property type="project" value="UniProtKB-KW"/>
</dbReference>
<proteinExistence type="predicted"/>
<keyword evidence="4" id="KW-0540">Nuclease</keyword>
<dbReference type="PATRIC" id="fig|216463.3.peg.2371"/>
<dbReference type="GO" id="GO:0008408">
    <property type="term" value="F:3'-5' exonuclease activity"/>
    <property type="evidence" value="ECO:0007669"/>
    <property type="project" value="TreeGrafter"/>
</dbReference>
<dbReference type="GO" id="GO:0003676">
    <property type="term" value="F:nucleic acid binding"/>
    <property type="evidence" value="ECO:0007669"/>
    <property type="project" value="InterPro"/>
</dbReference>
<keyword evidence="6" id="KW-0239">DNA-directed DNA polymerase</keyword>
<evidence type="ECO:0000313" key="10">
    <source>
        <dbReference type="Proteomes" id="UP000033491"/>
    </source>
</evidence>
<evidence type="ECO:0000259" key="8">
    <source>
        <dbReference type="SMART" id="SM00479"/>
    </source>
</evidence>
<organism evidence="9 10">
    <name type="scientific">Levilactobacillus spicheri</name>
    <dbReference type="NCBI Taxonomy" id="216463"/>
    <lineage>
        <taxon>Bacteria</taxon>
        <taxon>Bacillati</taxon>
        <taxon>Bacillota</taxon>
        <taxon>Bacilli</taxon>
        <taxon>Lactobacillales</taxon>
        <taxon>Lactobacillaceae</taxon>
        <taxon>Levilactobacillus</taxon>
    </lineage>
</organism>
<dbReference type="SMART" id="SM00479">
    <property type="entry name" value="EXOIII"/>
    <property type="match status" value="1"/>
</dbReference>
<dbReference type="Proteomes" id="UP000033491">
    <property type="component" value="Unassembled WGS sequence"/>
</dbReference>
<dbReference type="SUPFAM" id="SSF53098">
    <property type="entry name" value="Ribonuclease H-like"/>
    <property type="match status" value="1"/>
</dbReference>
<evidence type="ECO:0000256" key="4">
    <source>
        <dbReference type="ARBA" id="ARBA00022722"/>
    </source>
</evidence>
<dbReference type="InterPro" id="IPR012337">
    <property type="entry name" value="RNaseH-like_sf"/>
</dbReference>
<sequence length="304" mass="33847">MIVVTLTKVPAALRGDLTKWTQEIQTGVYVGNVSARIRDLLWDRIVKNIGHGEATLAYNTNSELGYTFRTTRQDRQVVDYDGVPLMMHLKHPKTPVKPGFSNAAKFHRAKAMAHRRRVQKAAPSVATKAVQTPSPLVVLDLETTGLKSAQDQIMSIGAVKRNANGQVESFQRLIQIEGTVPPKITALTGITTEQLRTQGADLATALKDLREFVQDLAIVGYNVGFDEKFLNVGYQLVEQPNLTNTFRDLMPMVKNVQEFLDNYRLATVLEKYKIKNTDPHHALADAQATLALADKLIKNGDFRI</sequence>
<keyword evidence="5 9" id="KW-0269">Exonuclease</keyword>
<dbReference type="FunFam" id="3.30.420.10:FF:000045">
    <property type="entry name" value="3'-5' exonuclease DinG"/>
    <property type="match status" value="1"/>
</dbReference>
<accession>A0A0F3RX93</accession>
<dbReference type="InterPro" id="IPR010152">
    <property type="entry name" value="CRISPR-assoc_prot_Cas2_sub"/>
</dbReference>
<dbReference type="CDD" id="cd09755">
    <property type="entry name" value="Cas2_I-E"/>
    <property type="match status" value="1"/>
</dbReference>
<comment type="caution">
    <text evidence="9">The sequence shown here is derived from an EMBL/GenBank/DDBJ whole genome shotgun (WGS) entry which is preliminary data.</text>
</comment>
<dbReference type="EMBL" id="JZCR01000006">
    <property type="protein sequence ID" value="KJW13402.1"/>
    <property type="molecule type" value="Genomic_DNA"/>
</dbReference>